<dbReference type="AlphaFoldDB" id="A0A6N7Z7U1"/>
<evidence type="ECO:0000313" key="3">
    <source>
        <dbReference type="EMBL" id="MTD57424.1"/>
    </source>
</evidence>
<dbReference type="Proteomes" id="UP000440096">
    <property type="component" value="Unassembled WGS sequence"/>
</dbReference>
<dbReference type="InterPro" id="IPR044855">
    <property type="entry name" value="CoA-Trfase_III_dom3_sf"/>
</dbReference>
<dbReference type="Gene3D" id="3.30.1540.10">
    <property type="entry name" value="formyl-coa transferase, domain 3"/>
    <property type="match status" value="1"/>
</dbReference>
<dbReference type="RefSeq" id="WP_154759555.1">
    <property type="nucleotide sequence ID" value="NZ_WMBA01000048.1"/>
</dbReference>
<dbReference type="PANTHER" id="PTHR48228:SF6">
    <property type="entry name" value="L-CARNITINE COA-TRANSFERASE"/>
    <property type="match status" value="1"/>
</dbReference>
<dbReference type="Gene3D" id="3.40.50.10540">
    <property type="entry name" value="Crotonobetainyl-coa:carnitine coa-transferase, domain 1"/>
    <property type="match status" value="1"/>
</dbReference>
<comment type="caution">
    <text evidence="3">The sequence shown here is derived from an EMBL/GenBank/DDBJ whole genome shotgun (WGS) entry which is preliminary data.</text>
</comment>
<dbReference type="InterPro" id="IPR003673">
    <property type="entry name" value="CoA-Trfase_fam_III"/>
</dbReference>
<dbReference type="OrthoDB" id="9797653at2"/>
<keyword evidence="2 3" id="KW-0808">Transferase</keyword>
<proteinExistence type="inferred from homology"/>
<evidence type="ECO:0000313" key="4">
    <source>
        <dbReference type="Proteomes" id="UP000440096"/>
    </source>
</evidence>
<dbReference type="InterPro" id="IPR023606">
    <property type="entry name" value="CoA-Trfase_III_dom_1_sf"/>
</dbReference>
<comment type="similarity">
    <text evidence="1">Belongs to the CoA-transferase III family.</text>
</comment>
<evidence type="ECO:0000256" key="2">
    <source>
        <dbReference type="ARBA" id="ARBA00022679"/>
    </source>
</evidence>
<accession>A0A6N7Z7U1</accession>
<evidence type="ECO:0000256" key="1">
    <source>
        <dbReference type="ARBA" id="ARBA00008383"/>
    </source>
</evidence>
<dbReference type="PANTHER" id="PTHR48228">
    <property type="entry name" value="SUCCINYL-COA--D-CITRAMALATE COA-TRANSFERASE"/>
    <property type="match status" value="1"/>
</dbReference>
<dbReference type="Pfam" id="PF02515">
    <property type="entry name" value="CoA_transf_3"/>
    <property type="match status" value="1"/>
</dbReference>
<keyword evidence="4" id="KW-1185">Reference proteome</keyword>
<dbReference type="InterPro" id="IPR050509">
    <property type="entry name" value="CoA-transferase_III"/>
</dbReference>
<name>A0A6N7Z7U1_9PSEU</name>
<reference evidence="3 4" key="1">
    <citation type="submission" date="2019-11" db="EMBL/GenBank/DDBJ databases">
        <title>Draft genome of Amycolatopsis RM579.</title>
        <authorList>
            <person name="Duangmal K."/>
            <person name="Mingma R."/>
        </authorList>
    </citation>
    <scope>NUCLEOTIDE SEQUENCE [LARGE SCALE GENOMIC DNA]</scope>
    <source>
        <strain evidence="3 4">RM579</strain>
    </source>
</reference>
<gene>
    <name evidence="3" type="ORF">GKO32_26140</name>
</gene>
<protein>
    <submittedName>
        <fullName evidence="3">CoA transferase</fullName>
    </submittedName>
</protein>
<dbReference type="GO" id="GO:0016740">
    <property type="term" value="F:transferase activity"/>
    <property type="evidence" value="ECO:0007669"/>
    <property type="project" value="UniProtKB-KW"/>
</dbReference>
<organism evidence="3 4">
    <name type="scientific">Amycolatopsis pithecellobii</name>
    <dbReference type="NCBI Taxonomy" id="664692"/>
    <lineage>
        <taxon>Bacteria</taxon>
        <taxon>Bacillati</taxon>
        <taxon>Actinomycetota</taxon>
        <taxon>Actinomycetes</taxon>
        <taxon>Pseudonocardiales</taxon>
        <taxon>Pseudonocardiaceae</taxon>
        <taxon>Amycolatopsis</taxon>
    </lineage>
</organism>
<dbReference type="SUPFAM" id="SSF89796">
    <property type="entry name" value="CoA-transferase family III (CaiB/BaiF)"/>
    <property type="match status" value="1"/>
</dbReference>
<sequence length="405" mass="44002">MPPEPTVRTEHGPLTGIRVIELGSVVAGPFATRLLADYGADVIKVEAPDRPDPLRTWGQEAYRDHHLWWTVQARNKRCITLDLRSPDGQNLFLELARMADVVVENFRPGTMEKWNLGYPTLSGVNKGLVLVRVSGFGQTGPYSERPGYASVAEAMGGLRAINGYPGQAPPRMAISLGDSLGGLFAALGAVTALQHRSRTGLGQVVDVSLAESCLALTESMIPEFDRLGRIRRPSGTRLDGIAPSNLFKTADGVWIIVAANQDTVFRRLCRAMARPELADDPRFATHVDRGRNQDLVEGIVAEWVAGHDAATVQRLLDDADVVAGPLWTAEEIVSDPHFRAREMLVPHYDERVGENVLGPGVVPKFSASPGSVRWAGPAEPGYHNAEVFSEILASTPEGVDQKECH</sequence>
<dbReference type="EMBL" id="WMBA01000048">
    <property type="protein sequence ID" value="MTD57424.1"/>
    <property type="molecule type" value="Genomic_DNA"/>
</dbReference>